<dbReference type="GO" id="GO:0016787">
    <property type="term" value="F:hydrolase activity"/>
    <property type="evidence" value="ECO:0007669"/>
    <property type="project" value="UniProtKB-KW"/>
</dbReference>
<sequence length="245" mass="27599">MSANLKDPLPVILLIGPSGSGKSSFVKVLTTEAVQIESEDKPCTNDCRTYKVEPRFNGYIKPFLLIDTPGFVEPADENLKILRKIAKTLSRLDRDVVYGAIYFHNISEMRLKGTTAAILDIFKAICGEKFYPHVAFVTTMWDTVNPAYHQRLEIANGELEKGAMRLDGAPEMTFKRRRDDDYCSKEVLEHFAILRKKRYPPPQLQLMKELQGRDVGNIGHIRTTSAGCLIPQDRRTSASGCCTIM</sequence>
<gene>
    <name evidence="2" type="ORF">B0T14DRAFT_135065</name>
</gene>
<dbReference type="SUPFAM" id="SSF52540">
    <property type="entry name" value="P-loop containing nucleoside triphosphate hydrolases"/>
    <property type="match status" value="1"/>
</dbReference>
<dbReference type="AlphaFoldDB" id="A0AA40C7D7"/>
<organism evidence="2 3">
    <name type="scientific">Immersiella caudata</name>
    <dbReference type="NCBI Taxonomy" id="314043"/>
    <lineage>
        <taxon>Eukaryota</taxon>
        <taxon>Fungi</taxon>
        <taxon>Dikarya</taxon>
        <taxon>Ascomycota</taxon>
        <taxon>Pezizomycotina</taxon>
        <taxon>Sordariomycetes</taxon>
        <taxon>Sordariomycetidae</taxon>
        <taxon>Sordariales</taxon>
        <taxon>Lasiosphaeriaceae</taxon>
        <taxon>Immersiella</taxon>
    </lineage>
</organism>
<dbReference type="Gene3D" id="3.40.50.300">
    <property type="entry name" value="P-loop containing nucleotide triphosphate hydrolases"/>
    <property type="match status" value="1"/>
</dbReference>
<dbReference type="EMBL" id="JAULSU010000002">
    <property type="protein sequence ID" value="KAK0627349.1"/>
    <property type="molecule type" value="Genomic_DNA"/>
</dbReference>
<dbReference type="CDD" id="cd00882">
    <property type="entry name" value="Ras_like_GTPase"/>
    <property type="match status" value="1"/>
</dbReference>
<feature type="domain" description="G" evidence="1">
    <location>
        <begin position="12"/>
        <end position="87"/>
    </location>
</feature>
<evidence type="ECO:0000259" key="1">
    <source>
        <dbReference type="Pfam" id="PF01926"/>
    </source>
</evidence>
<proteinExistence type="predicted"/>
<protein>
    <submittedName>
        <fullName evidence="2">P-loop containing nucleoside triphosphate hydrolase protein</fullName>
    </submittedName>
</protein>
<comment type="caution">
    <text evidence="2">The sequence shown here is derived from an EMBL/GenBank/DDBJ whole genome shotgun (WGS) entry which is preliminary data.</text>
</comment>
<dbReference type="GO" id="GO:0005525">
    <property type="term" value="F:GTP binding"/>
    <property type="evidence" value="ECO:0007669"/>
    <property type="project" value="InterPro"/>
</dbReference>
<reference evidence="2" key="1">
    <citation type="submission" date="2023-06" db="EMBL/GenBank/DDBJ databases">
        <title>Genome-scale phylogeny and comparative genomics of the fungal order Sordariales.</title>
        <authorList>
            <consortium name="Lawrence Berkeley National Laboratory"/>
            <person name="Hensen N."/>
            <person name="Bonometti L."/>
            <person name="Westerberg I."/>
            <person name="Brannstrom I.O."/>
            <person name="Guillou S."/>
            <person name="Cros-Aarteil S."/>
            <person name="Calhoun S."/>
            <person name="Haridas S."/>
            <person name="Kuo A."/>
            <person name="Mondo S."/>
            <person name="Pangilinan J."/>
            <person name="Riley R."/>
            <person name="Labutti K."/>
            <person name="Andreopoulos B."/>
            <person name="Lipzen A."/>
            <person name="Chen C."/>
            <person name="Yanf M."/>
            <person name="Daum C."/>
            <person name="Ng V."/>
            <person name="Clum A."/>
            <person name="Steindorff A."/>
            <person name="Ohm R."/>
            <person name="Martin F."/>
            <person name="Silar P."/>
            <person name="Natvig D."/>
            <person name="Lalanne C."/>
            <person name="Gautier V."/>
            <person name="Ament-Velasquez S.L."/>
            <person name="Kruys A."/>
            <person name="Hutchinson M.I."/>
            <person name="Powell A.J."/>
            <person name="Barry K."/>
            <person name="Miller A.N."/>
            <person name="Grigoriev I.V."/>
            <person name="Debuchy R."/>
            <person name="Gladieux P."/>
            <person name="Thoren M.H."/>
            <person name="Johannesson H."/>
        </authorList>
    </citation>
    <scope>NUCLEOTIDE SEQUENCE</scope>
    <source>
        <strain evidence="2">CBS 606.72</strain>
    </source>
</reference>
<evidence type="ECO:0000313" key="3">
    <source>
        <dbReference type="Proteomes" id="UP001175000"/>
    </source>
</evidence>
<keyword evidence="3" id="KW-1185">Reference proteome</keyword>
<dbReference type="InterPro" id="IPR027417">
    <property type="entry name" value="P-loop_NTPase"/>
</dbReference>
<evidence type="ECO:0000313" key="2">
    <source>
        <dbReference type="EMBL" id="KAK0627349.1"/>
    </source>
</evidence>
<accession>A0AA40C7D7</accession>
<name>A0AA40C7D7_9PEZI</name>
<dbReference type="Pfam" id="PF01926">
    <property type="entry name" value="MMR_HSR1"/>
    <property type="match status" value="1"/>
</dbReference>
<keyword evidence="2" id="KW-0378">Hydrolase</keyword>
<dbReference type="Proteomes" id="UP001175000">
    <property type="component" value="Unassembled WGS sequence"/>
</dbReference>
<dbReference type="InterPro" id="IPR006073">
    <property type="entry name" value="GTP-bd"/>
</dbReference>